<dbReference type="AlphaFoldDB" id="A0A0E2HSC4"/>
<organism evidence="2 3">
    <name type="scientific">[Clostridium] clostridioforme 90A8</name>
    <dbReference type="NCBI Taxonomy" id="999408"/>
    <lineage>
        <taxon>Bacteria</taxon>
        <taxon>Bacillati</taxon>
        <taxon>Bacillota</taxon>
        <taxon>Clostridia</taxon>
        <taxon>Lachnospirales</taxon>
        <taxon>Lachnospiraceae</taxon>
        <taxon>Enterocloster</taxon>
    </lineage>
</organism>
<comment type="caution">
    <text evidence="2">The sequence shown here is derived from an EMBL/GenBank/DDBJ whole genome shotgun (WGS) entry which is preliminary data.</text>
</comment>
<dbReference type="GeneID" id="57961172"/>
<dbReference type="EMBL" id="AGYR01000011">
    <property type="protein sequence ID" value="ENZ18299.1"/>
    <property type="molecule type" value="Genomic_DNA"/>
</dbReference>
<evidence type="ECO:0000256" key="1">
    <source>
        <dbReference type="SAM" id="Phobius"/>
    </source>
</evidence>
<keyword evidence="1" id="KW-0812">Transmembrane</keyword>
<feature type="transmembrane region" description="Helical" evidence="1">
    <location>
        <begin position="53"/>
        <end position="73"/>
    </location>
</feature>
<feature type="transmembrane region" description="Helical" evidence="1">
    <location>
        <begin position="136"/>
        <end position="153"/>
    </location>
</feature>
<sequence>MSIKTEFILEMRKLRRRHIPLLFLMIFALITAWTCWCMDDLDITRLNDASAMLFTNLLLMNTILCPIVLAALASRMCDMEQMGNTYKWICTMQKPEHVYRGKAAAGSFYIILFALMQTLLFRAVSRSYGGGAASHLTEYFTTICLTSLCVFILQLNLSLKFTNQLTPIFISIGGTFTGLFSWFLNRWPLRCLIPWGYYASLCNVGYTYDESTRYTAYSWDTYPFFWMAVLAAAIIILYRYGQKHFLETVRETM</sequence>
<evidence type="ECO:0008006" key="4">
    <source>
        <dbReference type="Google" id="ProtNLM"/>
    </source>
</evidence>
<proteinExistence type="predicted"/>
<dbReference type="HOGENOM" id="CLU_086622_0_0_9"/>
<keyword evidence="1" id="KW-1133">Transmembrane helix</keyword>
<protein>
    <recommendedName>
        <fullName evidence="4">MutG family lantibiotic protection ABC transporter permease subunit</fullName>
    </recommendedName>
</protein>
<dbReference type="Proteomes" id="UP000013085">
    <property type="component" value="Unassembled WGS sequence"/>
</dbReference>
<evidence type="ECO:0000313" key="2">
    <source>
        <dbReference type="EMBL" id="ENZ18299.1"/>
    </source>
</evidence>
<dbReference type="PATRIC" id="fig|999408.3.peg.1442"/>
<name>A0A0E2HSC4_9FIRM</name>
<evidence type="ECO:0000313" key="3">
    <source>
        <dbReference type="Proteomes" id="UP000013085"/>
    </source>
</evidence>
<feature type="transmembrane region" description="Helical" evidence="1">
    <location>
        <begin position="224"/>
        <end position="241"/>
    </location>
</feature>
<dbReference type="RefSeq" id="WP_002584379.1">
    <property type="nucleotide sequence ID" value="NZ_KB851009.1"/>
</dbReference>
<dbReference type="Pfam" id="PF12730">
    <property type="entry name" value="ABC2_membrane_4"/>
    <property type="match status" value="1"/>
</dbReference>
<gene>
    <name evidence="2" type="ORF">HMPREF1090_01342</name>
</gene>
<accession>A0A0E2HSC4</accession>
<feature type="transmembrane region" description="Helical" evidence="1">
    <location>
        <begin position="165"/>
        <end position="184"/>
    </location>
</feature>
<keyword evidence="1" id="KW-0472">Membrane</keyword>
<reference evidence="2 3" key="1">
    <citation type="submission" date="2013-01" db="EMBL/GenBank/DDBJ databases">
        <title>The Genome Sequence of Clostridium clostridioforme 90A8.</title>
        <authorList>
            <consortium name="The Broad Institute Genome Sequencing Platform"/>
            <person name="Earl A."/>
            <person name="Ward D."/>
            <person name="Feldgarden M."/>
            <person name="Gevers D."/>
            <person name="Courvalin P."/>
            <person name="Lambert T."/>
            <person name="Walker B."/>
            <person name="Young S.K."/>
            <person name="Zeng Q."/>
            <person name="Gargeya S."/>
            <person name="Fitzgerald M."/>
            <person name="Haas B."/>
            <person name="Abouelleil A."/>
            <person name="Alvarado L."/>
            <person name="Arachchi H.M."/>
            <person name="Berlin A.M."/>
            <person name="Chapman S.B."/>
            <person name="Dewar J."/>
            <person name="Goldberg J."/>
            <person name="Griggs A."/>
            <person name="Gujja S."/>
            <person name="Hansen M."/>
            <person name="Howarth C."/>
            <person name="Imamovic A."/>
            <person name="Larimer J."/>
            <person name="McCowan C."/>
            <person name="Murphy C."/>
            <person name="Neiman D."/>
            <person name="Pearson M."/>
            <person name="Priest M."/>
            <person name="Roberts A."/>
            <person name="Saif S."/>
            <person name="Shea T."/>
            <person name="Sisk P."/>
            <person name="Sykes S."/>
            <person name="Wortman J."/>
            <person name="Nusbaum C."/>
            <person name="Birren B."/>
        </authorList>
    </citation>
    <scope>NUCLEOTIDE SEQUENCE [LARGE SCALE GENOMIC DNA]</scope>
    <source>
        <strain evidence="2 3">90A8</strain>
    </source>
</reference>
<feature type="transmembrane region" description="Helical" evidence="1">
    <location>
        <begin position="103"/>
        <end position="124"/>
    </location>
</feature>